<gene>
    <name evidence="1" type="ORF">CLOSTHATH_06662</name>
</gene>
<dbReference type="HOGENOM" id="CLU_2973281_0_0_9"/>
<comment type="caution">
    <text evidence="1">The sequence shown here is derived from an EMBL/GenBank/DDBJ whole genome shotgun (WGS) entry which is preliminary data.</text>
</comment>
<evidence type="ECO:0000313" key="1">
    <source>
        <dbReference type="EMBL" id="EFC95152.1"/>
    </source>
</evidence>
<evidence type="ECO:0000313" key="2">
    <source>
        <dbReference type="Proteomes" id="UP000004968"/>
    </source>
</evidence>
<reference evidence="1 2" key="1">
    <citation type="submission" date="2010-01" db="EMBL/GenBank/DDBJ databases">
        <authorList>
            <person name="Weinstock G."/>
            <person name="Sodergren E."/>
            <person name="Clifton S."/>
            <person name="Fulton L."/>
            <person name="Fulton B."/>
            <person name="Courtney L."/>
            <person name="Fronick C."/>
            <person name="Harrison M."/>
            <person name="Strong C."/>
            <person name="Farmer C."/>
            <person name="Delahaunty K."/>
            <person name="Markovic C."/>
            <person name="Hall O."/>
            <person name="Minx P."/>
            <person name="Tomlinson C."/>
            <person name="Mitreva M."/>
            <person name="Nelson J."/>
            <person name="Hou S."/>
            <person name="Wollam A."/>
            <person name="Pepin K.H."/>
            <person name="Johnson M."/>
            <person name="Bhonagiri V."/>
            <person name="Nash W.E."/>
            <person name="Warren W."/>
            <person name="Chinwalla A."/>
            <person name="Mardis E.R."/>
            <person name="Wilson R.K."/>
        </authorList>
    </citation>
    <scope>NUCLEOTIDE SEQUENCE [LARGE SCALE GENOMIC DNA]</scope>
    <source>
        <strain evidence="1 2">DSM 13479</strain>
    </source>
</reference>
<dbReference type="Proteomes" id="UP000004968">
    <property type="component" value="Unassembled WGS sequence"/>
</dbReference>
<protein>
    <submittedName>
        <fullName evidence="1">Uncharacterized protein</fullName>
    </submittedName>
</protein>
<dbReference type="AlphaFoldDB" id="D3ASQ4"/>
<accession>D3ASQ4</accession>
<proteinExistence type="predicted"/>
<name>D3ASQ4_9FIRM</name>
<dbReference type="EMBL" id="ACIO01000818">
    <property type="protein sequence ID" value="EFC95152.1"/>
    <property type="molecule type" value="Genomic_DNA"/>
</dbReference>
<organism evidence="1 2">
    <name type="scientific">Hungatella hathewayi DSM 13479</name>
    <dbReference type="NCBI Taxonomy" id="566550"/>
    <lineage>
        <taxon>Bacteria</taxon>
        <taxon>Bacillati</taxon>
        <taxon>Bacillota</taxon>
        <taxon>Clostridia</taxon>
        <taxon>Lachnospirales</taxon>
        <taxon>Lachnospiraceae</taxon>
        <taxon>Hungatella</taxon>
    </lineage>
</organism>
<sequence length="58" mass="7264">MNVRMNVRMNSSFYKMSRNVSVFNKLCKDFTKGIRYNRNMRRVLNKKREVISKWRKFR</sequence>